<feature type="transmembrane region" description="Helical" evidence="2">
    <location>
        <begin position="222"/>
        <end position="248"/>
    </location>
</feature>
<feature type="transmembrane region" description="Helical" evidence="2">
    <location>
        <begin position="340"/>
        <end position="357"/>
    </location>
</feature>
<feature type="region of interest" description="Disordered" evidence="1">
    <location>
        <begin position="513"/>
        <end position="611"/>
    </location>
</feature>
<feature type="compositionally biased region" description="Low complexity" evidence="1">
    <location>
        <begin position="455"/>
        <end position="473"/>
    </location>
</feature>
<reference evidence="3 4" key="1">
    <citation type="submission" date="2021-01" db="EMBL/GenBank/DDBJ databases">
        <title>Whole genome shotgun sequence of Verrucosispora andamanensis NBRC 109075.</title>
        <authorList>
            <person name="Komaki H."/>
            <person name="Tamura T."/>
        </authorList>
    </citation>
    <scope>NUCLEOTIDE SEQUENCE [LARGE SCALE GENOMIC DNA]</scope>
    <source>
        <strain evidence="3 4">NBRC 109075</strain>
    </source>
</reference>
<feature type="region of interest" description="Disordered" evidence="1">
    <location>
        <begin position="1"/>
        <end position="56"/>
    </location>
</feature>
<feature type="transmembrane region" description="Helical" evidence="2">
    <location>
        <begin position="618"/>
        <end position="636"/>
    </location>
</feature>
<evidence type="ECO:0000313" key="3">
    <source>
        <dbReference type="EMBL" id="GIJ12027.1"/>
    </source>
</evidence>
<feature type="compositionally biased region" description="Basic and acidic residues" evidence="1">
    <location>
        <begin position="578"/>
        <end position="591"/>
    </location>
</feature>
<keyword evidence="2" id="KW-0472">Membrane</keyword>
<keyword evidence="4" id="KW-1185">Reference proteome</keyword>
<dbReference type="EMBL" id="BOOZ01000041">
    <property type="protein sequence ID" value="GIJ12027.1"/>
    <property type="molecule type" value="Genomic_DNA"/>
</dbReference>
<protein>
    <submittedName>
        <fullName evidence="3">Uncharacterized protein</fullName>
    </submittedName>
</protein>
<feature type="transmembrane region" description="Helical" evidence="2">
    <location>
        <begin position="268"/>
        <end position="287"/>
    </location>
</feature>
<feature type="transmembrane region" description="Helical" evidence="2">
    <location>
        <begin position="164"/>
        <end position="181"/>
    </location>
</feature>
<organism evidence="3 4">
    <name type="scientific">Micromonospora andamanensis</name>
    <dbReference type="NCBI Taxonomy" id="1287068"/>
    <lineage>
        <taxon>Bacteria</taxon>
        <taxon>Bacillati</taxon>
        <taxon>Actinomycetota</taxon>
        <taxon>Actinomycetes</taxon>
        <taxon>Micromonosporales</taxon>
        <taxon>Micromonosporaceae</taxon>
        <taxon>Micromonospora</taxon>
    </lineage>
</organism>
<evidence type="ECO:0000313" key="4">
    <source>
        <dbReference type="Proteomes" id="UP000647017"/>
    </source>
</evidence>
<proteinExistence type="predicted"/>
<feature type="region of interest" description="Disordered" evidence="1">
    <location>
        <begin position="425"/>
        <end position="486"/>
    </location>
</feature>
<name>A0ABQ4I2C8_9ACTN</name>
<feature type="transmembrane region" description="Helical" evidence="2">
    <location>
        <begin position="400"/>
        <end position="420"/>
    </location>
</feature>
<evidence type="ECO:0000256" key="2">
    <source>
        <dbReference type="SAM" id="Phobius"/>
    </source>
</evidence>
<feature type="transmembrane region" description="Helical" evidence="2">
    <location>
        <begin position="187"/>
        <end position="210"/>
    </location>
</feature>
<sequence length="831" mass="87182">MADGWCGSLPAMASNPSQPPLTVDRAAGSDPVRSVQVDQGSSTDTDRTAAPDRVGGGLGGDRIRTAALAIVALSVLWRAQVASGGFLAADDYVMITQAAESNLTVEHLLALYNNHLMPGGRLLTWLITEHIGMAYWPYVLLMAIGQAILGITFFRLLRRLLQPSWLLLLPLGALMFSPLTLEATSWWAVGVNMLPMQIAMVLAVGAQVSYVQTRRKRHLVTLALSVLLGLVFFEKAILVVALVFLLTAALYAEGGFFRTIWTTIRRWWASWLVLTVLSLGFLAAYLGNSESSLRPPASAGEVFSFLTQMLGSTVVPGLVGGPWQWLGAGDGAPVAAPPELGTWVAWTIFVALVVATVRRRRRAGRAWLLLGSYLVLVAAMLAATRLGSTFSGVAGGVPRYVSDVVVVAAICLGVAVVGLARPSRVPGATEPPAVDPPRATPVALPEPGDGRAPDSGVPQAVAAPSAAAPQAGPTAPPEGPVASSAGATAPVLAESVRTGRPTRVVARLGVIHAEAPVDPEPDPASTTAPDVTPPTASAADSGPNTEAGAVRAADPVVAPHPSSPPDAGHSSTAGPPPRDADDRPTGPDRRPPAAAPSDPLGPPPPGLLGPLPERYREAVNVMLALMLVAVCLGTVWTTSRYSDEWAVKSSRSYIDTVRIEMASAPPDTVFFDAPVPDNVVPSLSWPYNLQSRFFRAFGTRPTYVDEADHVSVLDSLGRIQVATIVGSTIQPGPQEGCGYLIASGQTVRMPLNEPRDDWHWVARIGYLSSADGTATLRFGTGTAEFPVKKGLNQRFFRIVGGGDAVELTVAGSDVSLCTNEIAIGNPAPKPE</sequence>
<feature type="transmembrane region" description="Helical" evidence="2">
    <location>
        <begin position="135"/>
        <end position="157"/>
    </location>
</feature>
<dbReference type="Proteomes" id="UP000647017">
    <property type="component" value="Unassembled WGS sequence"/>
</dbReference>
<keyword evidence="2" id="KW-1133">Transmembrane helix</keyword>
<feature type="transmembrane region" description="Helical" evidence="2">
    <location>
        <begin position="299"/>
        <end position="320"/>
    </location>
</feature>
<accession>A0ABQ4I2C8</accession>
<keyword evidence="2" id="KW-0812">Transmembrane</keyword>
<comment type="caution">
    <text evidence="3">The sequence shown here is derived from an EMBL/GenBank/DDBJ whole genome shotgun (WGS) entry which is preliminary data.</text>
</comment>
<evidence type="ECO:0000256" key="1">
    <source>
        <dbReference type="SAM" id="MobiDB-lite"/>
    </source>
</evidence>
<gene>
    <name evidence="3" type="ORF">Van01_52410</name>
</gene>
<feature type="transmembrane region" description="Helical" evidence="2">
    <location>
        <begin position="366"/>
        <end position="388"/>
    </location>
</feature>